<accession>A0A9Q2PN58</accession>
<evidence type="ECO:0000256" key="1">
    <source>
        <dbReference type="SAM" id="SignalP"/>
    </source>
</evidence>
<evidence type="ECO:0000313" key="2">
    <source>
        <dbReference type="EMBL" id="MBM4565988.1"/>
    </source>
</evidence>
<organism evidence="2 4">
    <name type="scientific">Rhodococcus hoagii</name>
    <name type="common">Corynebacterium equii</name>
    <dbReference type="NCBI Taxonomy" id="43767"/>
    <lineage>
        <taxon>Bacteria</taxon>
        <taxon>Bacillati</taxon>
        <taxon>Actinomycetota</taxon>
        <taxon>Actinomycetes</taxon>
        <taxon>Mycobacteriales</taxon>
        <taxon>Nocardiaceae</taxon>
        <taxon>Prescottella</taxon>
    </lineage>
</organism>
<dbReference type="Proteomes" id="UP000603463">
    <property type="component" value="Unassembled WGS sequence"/>
</dbReference>
<reference evidence="2" key="1">
    <citation type="submission" date="2019-11" db="EMBL/GenBank/DDBJ databases">
        <title>Spread of Macrolides and rifampicin resistant Rhodococcus equi in clinical isolates in the USA.</title>
        <authorList>
            <person name="Alvarez-Narvaez S."/>
            <person name="Huber L."/>
            <person name="Cohen N.D."/>
            <person name="Slovis N."/>
            <person name="Greiter M."/>
            <person name="Giguere S."/>
            <person name="Hart K."/>
        </authorList>
    </citation>
    <scope>NUCLEOTIDE SEQUENCE</scope>
    <source>
        <strain evidence="2">Lh_17</strain>
    </source>
</reference>
<feature type="chain" id="PRO_5044162067" description="Secreted protein" evidence="1">
    <location>
        <begin position="30"/>
        <end position="202"/>
    </location>
</feature>
<dbReference type="EMBL" id="WUXR01000005">
    <property type="protein sequence ID" value="MBM4565988.1"/>
    <property type="molecule type" value="Genomic_DNA"/>
</dbReference>
<dbReference type="RefSeq" id="WP_205914974.1">
    <property type="nucleotide sequence ID" value="NZ_CP095477.1"/>
</dbReference>
<gene>
    <name evidence="2" type="ORF">GS441_11255</name>
    <name evidence="3" type="ORF">GS882_12395</name>
</gene>
<feature type="signal peptide" evidence="1">
    <location>
        <begin position="1"/>
        <end position="29"/>
    </location>
</feature>
<comment type="caution">
    <text evidence="2">The sequence shown here is derived from an EMBL/GenBank/DDBJ whole genome shotgun (WGS) entry which is preliminary data.</text>
</comment>
<name>A0A9Q2PN58_RHOHA</name>
<reference evidence="3" key="2">
    <citation type="journal article" date="2020" name="Environ. Microbiol.">
        <title>The novel and transferable erm(51) gene confers Macrolides, Lincosamides, and Streptogramins B (MLSB) resistance to clonal Rhodococcus equi in the environment.</title>
        <authorList>
            <person name="Huber L."/>
            <person name="Giguere S."/>
            <person name="Slovis N.M."/>
            <person name="Alvarez-Narvaez S."/>
            <person name="Hart K.A."/>
            <person name="Greiter M."/>
            <person name="Morris E.R.A."/>
            <person name="Cohen N.D."/>
        </authorList>
    </citation>
    <scope>NUCLEOTIDE SEQUENCE</scope>
    <source>
        <strain evidence="3">Lh_116_1</strain>
    </source>
</reference>
<dbReference type="Proteomes" id="UP000808906">
    <property type="component" value="Unassembled WGS sequence"/>
</dbReference>
<sequence length="202" mass="19381">MATKILNRGSAVLAVAAAATLTAAGLSYASTTITPASTPVTATSSDLRIITTTPGYTMRCTNVSGTGTTPAAPGNVNPSTGGIDINISSVSLSSCTLNGQPATVAASGTWKLKVDNDGASPQGSLIIPAGGAVVTVPSSGCSITVGASTIGPLPYAKPSVTASNSGTVNFNSTGGGVCPPAGPGTAALTGKLTFSPGIDVTP</sequence>
<evidence type="ECO:0000313" key="3">
    <source>
        <dbReference type="EMBL" id="NKT78902.1"/>
    </source>
</evidence>
<protein>
    <recommendedName>
        <fullName evidence="5">Secreted protein</fullName>
    </recommendedName>
</protein>
<evidence type="ECO:0000313" key="4">
    <source>
        <dbReference type="Proteomes" id="UP000808906"/>
    </source>
</evidence>
<dbReference type="AlphaFoldDB" id="A0A9Q2PN58"/>
<keyword evidence="1" id="KW-0732">Signal</keyword>
<dbReference type="EMBL" id="WVBC01000030">
    <property type="protein sequence ID" value="NKT78902.1"/>
    <property type="molecule type" value="Genomic_DNA"/>
</dbReference>
<evidence type="ECO:0008006" key="5">
    <source>
        <dbReference type="Google" id="ProtNLM"/>
    </source>
</evidence>
<proteinExistence type="predicted"/>